<evidence type="ECO:0000313" key="1">
    <source>
        <dbReference type="EMBL" id="KAJ0175672.1"/>
    </source>
</evidence>
<dbReference type="Proteomes" id="UP000824533">
    <property type="component" value="Linkage Group LG15"/>
</dbReference>
<reference evidence="1 2" key="1">
    <citation type="journal article" date="2021" name="Front. Genet.">
        <title>Chromosome-Level Genome Assembly Reveals Significant Gene Expansion in the Toll and IMD Signaling Pathways of Dendrolimus kikuchii.</title>
        <authorList>
            <person name="Zhou J."/>
            <person name="Wu P."/>
            <person name="Xiong Z."/>
            <person name="Liu N."/>
            <person name="Zhao N."/>
            <person name="Ji M."/>
            <person name="Qiu Y."/>
            <person name="Yang B."/>
        </authorList>
    </citation>
    <scope>NUCLEOTIDE SEQUENCE [LARGE SCALE GENOMIC DNA]</scope>
    <source>
        <strain evidence="1">Ann1</strain>
    </source>
</reference>
<comment type="caution">
    <text evidence="1">The sequence shown here is derived from an EMBL/GenBank/DDBJ whole genome shotgun (WGS) entry which is preliminary data.</text>
</comment>
<keyword evidence="2" id="KW-1185">Reference proteome</keyword>
<evidence type="ECO:0000313" key="2">
    <source>
        <dbReference type="Proteomes" id="UP000824533"/>
    </source>
</evidence>
<name>A0ACC1CX26_9NEOP</name>
<protein>
    <submittedName>
        <fullName evidence="1">Uncharacterized protein</fullName>
    </submittedName>
</protein>
<dbReference type="EMBL" id="CM034401">
    <property type="protein sequence ID" value="KAJ0175672.1"/>
    <property type="molecule type" value="Genomic_DNA"/>
</dbReference>
<proteinExistence type="predicted"/>
<accession>A0ACC1CX26</accession>
<sequence length="689" mass="78695">MFPLFTNKHSGILAEMFTALTSIQVDYEDGLPSQTCSTCQNLIIQCYEFKVQCEKADYTLKSVLRGEFIIKQEPCFKNTGALIEQTKVRNVEEPVMNESKLSEAVSSLLTNSQCPENHIENKETNESDALYIIRNNTSKEKNDYEVSVTDSKTLLNQIISEKCKQRKKKRKIYKCSSCPKKFLKLCLLKEHRKVEHNTESQLHSCDHCKDLFNSEHDLKLHLLLHTKGSIWKCSECHKEFNGKNELSRHIKRHMDSKKYPCERCPKSFAELYSLRRHARVHTGETLEKKHACHLCDKRYTESSALANHLKRHSGARPCVCSVCGKDFPNRRLLRSHTLVHSDNKAYQCNYCDKRFRHESTRNTHQRLHTGEKPYICSCCGKTFVQGSNLTLHMRTHTGERPYACTDCGRRFTSGSSLKMHVRTHTGERPFACNVCGKSFARQNLRMHMRQHNGERPHECSVCAKTFAKATRLKEHLRTHTGEKPFECVSCSRKFPTKTNLTSHMKTHEEKKKKMERKVIINPKRQVTDNICMKSVDNISNEQVGINVNKELLIHGDNKVETNIIIVGHNSDDNNISSDHEIPLSLNIDKEVLIQDDNSIETNILVVDSTQNDSSLNSNTVHIIDNDINNYTNDMKLVSVNEGEVSIASSGVIEGAIVKLYQLDQSLVQIHSAGGQVTISKITSKMTANF</sequence>
<organism evidence="1 2">
    <name type="scientific">Dendrolimus kikuchii</name>
    <dbReference type="NCBI Taxonomy" id="765133"/>
    <lineage>
        <taxon>Eukaryota</taxon>
        <taxon>Metazoa</taxon>
        <taxon>Ecdysozoa</taxon>
        <taxon>Arthropoda</taxon>
        <taxon>Hexapoda</taxon>
        <taxon>Insecta</taxon>
        <taxon>Pterygota</taxon>
        <taxon>Neoptera</taxon>
        <taxon>Endopterygota</taxon>
        <taxon>Lepidoptera</taxon>
        <taxon>Glossata</taxon>
        <taxon>Ditrysia</taxon>
        <taxon>Bombycoidea</taxon>
        <taxon>Lasiocampidae</taxon>
        <taxon>Dendrolimus</taxon>
    </lineage>
</organism>
<gene>
    <name evidence="1" type="ORF">K1T71_008831</name>
</gene>